<sequence length="346" mass="39306">MKYDDPWGSEEEPRYKPRGSNKNIYDVDAVLLSIRNRFGRNYRSGLSFDSWFLYILLLALLAVWGASGFYVVNPEEQGVQLTFGKYVSTSEPGLRYHLPFPIGRVDKVKVAAVNRDEIGFSSGRKGEGEGIMLTGDENIVNANFEVQWRIKNAYNFLYNVKDYGFGTSVKGAAESAMRDAIGKNEISFILRGEGRAQIAADTKKNLQAILDGYNMGVEVLSIQMKKVDPPEKVINAFRDVQSARADKEREINQAYSYRNDLLPRAKGEAEVAIQNAEAYKIEVINRALGDTKRFTEIYQQYKSYPEITKMRMRLEMLEQVYKETDKIVVDDSNVLKFFDLLKGGAK</sequence>
<dbReference type="Gene3D" id="3.30.479.30">
    <property type="entry name" value="Band 7 domain"/>
    <property type="match status" value="1"/>
</dbReference>
<comment type="subcellular location">
    <subcellularLocation>
        <location evidence="1">Membrane</location>
        <topology evidence="1">Single-pass membrane protein</topology>
    </subcellularLocation>
</comment>
<dbReference type="KEGG" id="nhm:NHE_0148"/>
<comment type="function">
    <text evidence="3">HflC and HflK could encode or regulate a protease.</text>
</comment>
<keyword evidence="3" id="KW-0472">Membrane</keyword>
<dbReference type="PANTHER" id="PTHR42911:SF2">
    <property type="entry name" value="PROHIBITIN FAMILY PROTEIN"/>
    <property type="match status" value="1"/>
</dbReference>
<evidence type="ECO:0000259" key="4">
    <source>
        <dbReference type="SMART" id="SM00244"/>
    </source>
</evidence>
<dbReference type="NCBIfam" id="TIGR01933">
    <property type="entry name" value="hflK"/>
    <property type="match status" value="1"/>
</dbReference>
<proteinExistence type="inferred from homology"/>
<evidence type="ECO:0000256" key="1">
    <source>
        <dbReference type="ARBA" id="ARBA00004167"/>
    </source>
</evidence>
<keyword evidence="3" id="KW-1133">Transmembrane helix</keyword>
<dbReference type="InterPro" id="IPR001107">
    <property type="entry name" value="Band_7"/>
</dbReference>
<reference evidence="5 6" key="1">
    <citation type="submission" date="2014-03" db="EMBL/GenBank/DDBJ databases">
        <title>Sequencing and Comparison of Genomes and Transcriptome Profiles of Human Ehrlichiosis Agents.</title>
        <authorList>
            <person name="Lin M."/>
            <person name="Daugherty S.C."/>
            <person name="Nagaraj S."/>
            <person name="Cheng Z."/>
            <person name="Xiong Q."/>
            <person name="Lin F.-Y."/>
            <person name="Sengamalay N."/>
            <person name="Ott S."/>
            <person name="Godinez A."/>
            <person name="Tallon L.J."/>
            <person name="Sadzewicz L."/>
            <person name="Fraser C.M."/>
            <person name="Dunning Hotopp J.C."/>
            <person name="Rikihisa Y."/>
        </authorList>
    </citation>
    <scope>NUCLEOTIDE SEQUENCE [LARGE SCALE GENOMIC DNA]</scope>
    <source>
        <strain evidence="5 6">Oregon</strain>
    </source>
</reference>
<dbReference type="AlphaFoldDB" id="X5HL73"/>
<evidence type="ECO:0000256" key="2">
    <source>
        <dbReference type="ARBA" id="ARBA00006971"/>
    </source>
</evidence>
<gene>
    <name evidence="5" type="primary">hflK</name>
    <name evidence="5" type="ORF">NHE_0148</name>
</gene>
<comment type="subunit">
    <text evidence="3">HflC and HflK may interact to form a multimeric complex.</text>
</comment>
<dbReference type="HOGENOM" id="CLU_039173_0_1_5"/>
<dbReference type="Pfam" id="PF01145">
    <property type="entry name" value="Band_7"/>
    <property type="match status" value="1"/>
</dbReference>
<name>X5HL73_9RICK</name>
<dbReference type="SUPFAM" id="SSF117892">
    <property type="entry name" value="Band 7/SPFH domain"/>
    <property type="match status" value="1"/>
</dbReference>
<dbReference type="InterPro" id="IPR010201">
    <property type="entry name" value="HflK"/>
</dbReference>
<evidence type="ECO:0000256" key="3">
    <source>
        <dbReference type="RuleBase" id="RU364113"/>
    </source>
</evidence>
<comment type="similarity">
    <text evidence="2 3">Belongs to the band 7/mec-2 family. HflK subfamily.</text>
</comment>
<dbReference type="InterPro" id="IPR036013">
    <property type="entry name" value="Band_7/SPFH_dom_sf"/>
</dbReference>
<dbReference type="CDD" id="cd03404">
    <property type="entry name" value="SPFH_HflK"/>
    <property type="match status" value="1"/>
</dbReference>
<evidence type="ECO:0000313" key="5">
    <source>
        <dbReference type="EMBL" id="AHX11115.1"/>
    </source>
</evidence>
<accession>X5HL73</accession>
<feature type="transmembrane region" description="Helical" evidence="3">
    <location>
        <begin position="51"/>
        <end position="72"/>
    </location>
</feature>
<dbReference type="EMBL" id="CP007481">
    <property type="protein sequence ID" value="AHX11115.1"/>
    <property type="molecule type" value="Genomic_DNA"/>
</dbReference>
<evidence type="ECO:0000313" key="6">
    <source>
        <dbReference type="Proteomes" id="UP000023755"/>
    </source>
</evidence>
<dbReference type="STRING" id="1286528.NHE_0148"/>
<dbReference type="Proteomes" id="UP000023755">
    <property type="component" value="Chromosome"/>
</dbReference>
<keyword evidence="3" id="KW-0812">Transmembrane</keyword>
<organism evidence="5 6">
    <name type="scientific">Neorickettsia helminthoeca str. Oregon</name>
    <dbReference type="NCBI Taxonomy" id="1286528"/>
    <lineage>
        <taxon>Bacteria</taxon>
        <taxon>Pseudomonadati</taxon>
        <taxon>Pseudomonadota</taxon>
        <taxon>Alphaproteobacteria</taxon>
        <taxon>Rickettsiales</taxon>
        <taxon>Anaplasmataceae</taxon>
        <taxon>Neorickettsia</taxon>
    </lineage>
</organism>
<dbReference type="PANTHER" id="PTHR42911">
    <property type="entry name" value="MODULATOR OF FTSH PROTEASE HFLC"/>
    <property type="match status" value="1"/>
</dbReference>
<dbReference type="SMART" id="SM00244">
    <property type="entry name" value="PHB"/>
    <property type="match status" value="1"/>
</dbReference>
<dbReference type="RefSeq" id="WP_198014746.1">
    <property type="nucleotide sequence ID" value="NZ_CP007481.1"/>
</dbReference>
<keyword evidence="6" id="KW-1185">Reference proteome</keyword>
<dbReference type="GO" id="GO:0016020">
    <property type="term" value="C:membrane"/>
    <property type="evidence" value="ECO:0007669"/>
    <property type="project" value="UniProtKB-SubCell"/>
</dbReference>
<protein>
    <recommendedName>
        <fullName evidence="3">Protein HflK</fullName>
    </recommendedName>
</protein>
<feature type="domain" description="Band 7" evidence="4">
    <location>
        <begin position="67"/>
        <end position="241"/>
    </location>
</feature>